<gene>
    <name evidence="7" type="ORF">B1A_21697</name>
</gene>
<evidence type="ECO:0000256" key="1">
    <source>
        <dbReference type="ARBA" id="ARBA00000642"/>
    </source>
</evidence>
<keyword evidence="6" id="KW-0067">ATP-binding</keyword>
<dbReference type="InterPro" id="IPR015824">
    <property type="entry name" value="Phosphoglycerate_kinase_N"/>
</dbReference>
<evidence type="ECO:0000256" key="5">
    <source>
        <dbReference type="ARBA" id="ARBA00022777"/>
    </source>
</evidence>
<keyword evidence="3 7" id="KW-0808">Transferase</keyword>
<dbReference type="AlphaFoldDB" id="T0Y2W4"/>
<dbReference type="Pfam" id="PF00162">
    <property type="entry name" value="PGK"/>
    <property type="match status" value="1"/>
</dbReference>
<name>T0Y2W4_9ZZZZ</name>
<keyword evidence="4" id="KW-0547">Nucleotide-binding</keyword>
<dbReference type="GO" id="GO:0006096">
    <property type="term" value="P:glycolytic process"/>
    <property type="evidence" value="ECO:0007669"/>
    <property type="project" value="InterPro"/>
</dbReference>
<comment type="catalytic activity">
    <reaction evidence="1">
        <text>(2R)-3-phosphoglycerate + ATP = (2R)-3-phospho-glyceroyl phosphate + ADP</text>
        <dbReference type="Rhea" id="RHEA:14801"/>
        <dbReference type="ChEBI" id="CHEBI:30616"/>
        <dbReference type="ChEBI" id="CHEBI:57604"/>
        <dbReference type="ChEBI" id="CHEBI:58272"/>
        <dbReference type="ChEBI" id="CHEBI:456216"/>
        <dbReference type="EC" id="2.7.2.3"/>
    </reaction>
</comment>
<reference evidence="7" key="2">
    <citation type="journal article" date="2014" name="ISME J.">
        <title>Microbial stratification in low pH oxic and suboxic macroscopic growths along an acid mine drainage.</title>
        <authorList>
            <person name="Mendez-Garcia C."/>
            <person name="Mesa V."/>
            <person name="Sprenger R.R."/>
            <person name="Richter M."/>
            <person name="Diez M.S."/>
            <person name="Solano J."/>
            <person name="Bargiela R."/>
            <person name="Golyshina O.V."/>
            <person name="Manteca A."/>
            <person name="Ramos J.L."/>
            <person name="Gallego J.R."/>
            <person name="Llorente I."/>
            <person name="Martins Dos Santos V.A."/>
            <person name="Jensen O.N."/>
            <person name="Pelaez A.I."/>
            <person name="Sanchez J."/>
            <person name="Ferrer M."/>
        </authorList>
    </citation>
    <scope>NUCLEOTIDE SEQUENCE</scope>
</reference>
<reference evidence="7" key="1">
    <citation type="submission" date="2013-08" db="EMBL/GenBank/DDBJ databases">
        <authorList>
            <person name="Mendez C."/>
            <person name="Richter M."/>
            <person name="Ferrer M."/>
            <person name="Sanchez J."/>
        </authorList>
    </citation>
    <scope>NUCLEOTIDE SEQUENCE</scope>
</reference>
<dbReference type="GO" id="GO:0006094">
    <property type="term" value="P:gluconeogenesis"/>
    <property type="evidence" value="ECO:0007669"/>
    <property type="project" value="TreeGrafter"/>
</dbReference>
<evidence type="ECO:0000256" key="2">
    <source>
        <dbReference type="ARBA" id="ARBA00013061"/>
    </source>
</evidence>
<dbReference type="InterPro" id="IPR036043">
    <property type="entry name" value="Phosphoglycerate_kinase_sf"/>
</dbReference>
<comment type="caution">
    <text evidence="7">The sequence shown here is derived from an EMBL/GenBank/DDBJ whole genome shotgun (WGS) entry which is preliminary data.</text>
</comment>
<protein>
    <recommendedName>
        <fullName evidence="2">phosphoglycerate kinase</fullName>
        <ecNumber evidence="2">2.7.2.3</ecNumber>
    </recommendedName>
</protein>
<dbReference type="Gene3D" id="3.40.50.1260">
    <property type="entry name" value="Phosphoglycerate kinase, N-terminal domain"/>
    <property type="match status" value="1"/>
</dbReference>
<dbReference type="PROSITE" id="PS00111">
    <property type="entry name" value="PGLYCERATE_KINASE"/>
    <property type="match status" value="1"/>
</dbReference>
<dbReference type="SUPFAM" id="SSF53748">
    <property type="entry name" value="Phosphoglycerate kinase"/>
    <property type="match status" value="1"/>
</dbReference>
<dbReference type="GO" id="GO:0004618">
    <property type="term" value="F:phosphoglycerate kinase activity"/>
    <property type="evidence" value="ECO:0007669"/>
    <property type="project" value="UniProtKB-EC"/>
</dbReference>
<dbReference type="PRINTS" id="PR00477">
    <property type="entry name" value="PHGLYCKINASE"/>
</dbReference>
<dbReference type="PANTHER" id="PTHR11406">
    <property type="entry name" value="PHOSPHOGLYCERATE KINASE"/>
    <property type="match status" value="1"/>
</dbReference>
<feature type="non-terminal residue" evidence="7">
    <location>
        <position position="114"/>
    </location>
</feature>
<dbReference type="EC" id="2.7.2.3" evidence="2"/>
<organism evidence="7">
    <name type="scientific">mine drainage metagenome</name>
    <dbReference type="NCBI Taxonomy" id="410659"/>
    <lineage>
        <taxon>unclassified sequences</taxon>
        <taxon>metagenomes</taxon>
        <taxon>ecological metagenomes</taxon>
    </lineage>
</organism>
<dbReference type="GO" id="GO:0005829">
    <property type="term" value="C:cytosol"/>
    <property type="evidence" value="ECO:0007669"/>
    <property type="project" value="TreeGrafter"/>
</dbReference>
<evidence type="ECO:0000256" key="6">
    <source>
        <dbReference type="ARBA" id="ARBA00022840"/>
    </source>
</evidence>
<evidence type="ECO:0000256" key="3">
    <source>
        <dbReference type="ARBA" id="ARBA00022679"/>
    </source>
</evidence>
<evidence type="ECO:0000313" key="7">
    <source>
        <dbReference type="EMBL" id="EQD27353.1"/>
    </source>
</evidence>
<dbReference type="EMBL" id="AUZX01016037">
    <property type="protein sequence ID" value="EQD27353.1"/>
    <property type="molecule type" value="Genomic_DNA"/>
</dbReference>
<proteinExistence type="predicted"/>
<keyword evidence="5 7" id="KW-0418">Kinase</keyword>
<accession>T0Y2W4</accession>
<dbReference type="GO" id="GO:0043531">
    <property type="term" value="F:ADP binding"/>
    <property type="evidence" value="ECO:0007669"/>
    <property type="project" value="TreeGrafter"/>
</dbReference>
<evidence type="ECO:0000256" key="4">
    <source>
        <dbReference type="ARBA" id="ARBA00022741"/>
    </source>
</evidence>
<dbReference type="InterPro" id="IPR001576">
    <property type="entry name" value="Phosphoglycerate_kinase"/>
</dbReference>
<dbReference type="InterPro" id="IPR015911">
    <property type="entry name" value="Phosphoglycerate_kinase_CS"/>
</dbReference>
<dbReference type="PANTHER" id="PTHR11406:SF23">
    <property type="entry name" value="PHOSPHOGLYCERATE KINASE 1, CHLOROPLASTIC-RELATED"/>
    <property type="match status" value="1"/>
</dbReference>
<dbReference type="GO" id="GO:0005524">
    <property type="term" value="F:ATP binding"/>
    <property type="evidence" value="ECO:0007669"/>
    <property type="project" value="UniProtKB-KW"/>
</dbReference>
<sequence length="114" mass="12656">MKIRHMTDTDLRGKRVLIREDLNVPVKDGVISSDARIRAALPTIRYALDQHAQVFILSHLGRPKEGEFDEKLSLQPVAARLSELLGKPVPLRRDWLDGWSAAPGSAVLCETCAS</sequence>